<gene>
    <name evidence="2" type="ORF">J21TS3_51620</name>
</gene>
<accession>A0ABQ4M495</accession>
<keyword evidence="1" id="KW-0472">Membrane</keyword>
<evidence type="ECO:0000313" key="3">
    <source>
        <dbReference type="Proteomes" id="UP000680638"/>
    </source>
</evidence>
<protein>
    <recommendedName>
        <fullName evidence="4">YxlC family protein</fullName>
    </recommendedName>
</protein>
<dbReference type="Proteomes" id="UP000680638">
    <property type="component" value="Unassembled WGS sequence"/>
</dbReference>
<proteinExistence type="predicted"/>
<evidence type="ECO:0000313" key="2">
    <source>
        <dbReference type="EMBL" id="GIO70341.1"/>
    </source>
</evidence>
<evidence type="ECO:0008006" key="4">
    <source>
        <dbReference type="Google" id="ProtNLM"/>
    </source>
</evidence>
<feature type="transmembrane region" description="Helical" evidence="1">
    <location>
        <begin position="103"/>
        <end position="126"/>
    </location>
</feature>
<dbReference type="Pfam" id="PF17280">
    <property type="entry name" value="DUF5345"/>
    <property type="match status" value="1"/>
</dbReference>
<dbReference type="EMBL" id="BORW01000059">
    <property type="protein sequence ID" value="GIO70341.1"/>
    <property type="molecule type" value="Genomic_DNA"/>
</dbReference>
<dbReference type="RefSeq" id="WP_212953045.1">
    <property type="nucleotide sequence ID" value="NZ_BORW01000059.1"/>
</dbReference>
<sequence length="137" mass="15655">MKWNKEERERSADLNKQERAHAEIVHEEPFAEDQALIAQLLQGFEQMELAIRQPEPPPLHELERFVAVEKRKLRRRAGLEVALFLIMALAIIGGNMLLASMNIVVFAVIQGLVFVGAIAFAFRFFYRSKKKVKSGHA</sequence>
<evidence type="ECO:0000256" key="1">
    <source>
        <dbReference type="SAM" id="Phobius"/>
    </source>
</evidence>
<dbReference type="InterPro" id="IPR035238">
    <property type="entry name" value="DUF5345"/>
</dbReference>
<organism evidence="2 3">
    <name type="scientific">Paenibacillus cookii</name>
    <dbReference type="NCBI Taxonomy" id="157839"/>
    <lineage>
        <taxon>Bacteria</taxon>
        <taxon>Bacillati</taxon>
        <taxon>Bacillota</taxon>
        <taxon>Bacilli</taxon>
        <taxon>Bacillales</taxon>
        <taxon>Paenibacillaceae</taxon>
        <taxon>Paenibacillus</taxon>
    </lineage>
</organism>
<reference evidence="2 3" key="1">
    <citation type="submission" date="2021-03" db="EMBL/GenBank/DDBJ databases">
        <title>Antimicrobial resistance genes in bacteria isolated from Japanese honey, and their potential for conferring macrolide and lincosamide resistance in the American foulbrood pathogen Paenibacillus larvae.</title>
        <authorList>
            <person name="Okamoto M."/>
            <person name="Kumagai M."/>
            <person name="Kanamori H."/>
            <person name="Takamatsu D."/>
        </authorList>
    </citation>
    <scope>NUCLEOTIDE SEQUENCE [LARGE SCALE GENOMIC DNA]</scope>
    <source>
        <strain evidence="2 3">J21TS3</strain>
    </source>
</reference>
<comment type="caution">
    <text evidence="2">The sequence shown here is derived from an EMBL/GenBank/DDBJ whole genome shotgun (WGS) entry which is preliminary data.</text>
</comment>
<feature type="transmembrane region" description="Helical" evidence="1">
    <location>
        <begin position="77"/>
        <end position="97"/>
    </location>
</feature>
<keyword evidence="1" id="KW-1133">Transmembrane helix</keyword>
<keyword evidence="3" id="KW-1185">Reference proteome</keyword>
<name>A0ABQ4M495_9BACL</name>
<keyword evidence="1" id="KW-0812">Transmembrane</keyword>